<evidence type="ECO:0000256" key="6">
    <source>
        <dbReference type="ARBA" id="ARBA00022737"/>
    </source>
</evidence>
<dbReference type="InterPro" id="IPR007612">
    <property type="entry name" value="LOR"/>
</dbReference>
<comment type="similarity">
    <text evidence="2">Belongs to the LOR family.</text>
</comment>
<dbReference type="InterPro" id="IPR038595">
    <property type="entry name" value="LOR_sf"/>
</dbReference>
<dbReference type="PANTHER" id="PTHR31087">
    <property type="match status" value="1"/>
</dbReference>
<keyword evidence="7" id="KW-0378">Hydrolase</keyword>
<sequence length="487" mass="54369">MAGTSNYPPQTPAPMPVPNPVAIINPQFCAPYPVDLNVVRKLMTWSEGAFGVTDVNGNIVFKVKGKFFSLRDRRILLDAAGNSLVTFQQKMLSAHRRWQVYRGESTDSKDFLFSVKKSSLLQFKTKLDVFLAHNTSEDVCDFRIEGSWLERSCVIYAGNSSSIIAQMHRKHTAQSILLGKDNFGVTVYPNVDYAFIVALVVILEEINEDRSVILVSLCERNVDYAIVVALLVILEGFIRLTVSLDSMDVKVCLFLVLLGAVYCTARELAAPDLLIIETEDVSALWTSNLQAQKQLQPLKDVSNIKGLCTLCEEYTATALDYLSNKQTQAKILEVLLMTCSKMPIYKEECTAMVDQYAHLFFSEISTIKPDDICQKVDLCRKVVSISQKFSPNGCDLCHQVVEETVSKLKDPDTQLDILAILLKACGSAEKYSNKCKKMVFEYAPVILINAEHFLEKNDVCTIMHACQPAVDKEDALPEMQTSLHSAS</sequence>
<feature type="domain" description="Saposin B-type" evidence="14">
    <location>
        <begin position="390"/>
        <end position="470"/>
    </location>
</feature>
<dbReference type="SUPFAM" id="SSF47862">
    <property type="entry name" value="Saposin"/>
    <property type="match status" value="2"/>
</dbReference>
<dbReference type="InterPro" id="IPR025659">
    <property type="entry name" value="Tubby-like_C"/>
</dbReference>
<dbReference type="Pfam" id="PF04525">
    <property type="entry name" value="LOR"/>
    <property type="match status" value="1"/>
</dbReference>
<evidence type="ECO:0000256" key="8">
    <source>
        <dbReference type="ARBA" id="ARBA00023145"/>
    </source>
</evidence>
<dbReference type="GO" id="GO:0006629">
    <property type="term" value="P:lipid metabolic process"/>
    <property type="evidence" value="ECO:0007669"/>
    <property type="project" value="InterPro"/>
</dbReference>
<keyword evidence="4" id="KW-0645">Protease</keyword>
<dbReference type="GO" id="GO:0006508">
    <property type="term" value="P:proteolysis"/>
    <property type="evidence" value="ECO:0007669"/>
    <property type="project" value="UniProtKB-KW"/>
</dbReference>
<dbReference type="SMART" id="SM00741">
    <property type="entry name" value="SapB"/>
    <property type="match status" value="2"/>
</dbReference>
<evidence type="ECO:0000256" key="13">
    <source>
        <dbReference type="ARBA" id="ARBA00041785"/>
    </source>
</evidence>
<keyword evidence="7" id="KW-0064">Aspartyl protease</keyword>
<accession>A0A3Q7JGS9</accession>
<evidence type="ECO:0000259" key="14">
    <source>
        <dbReference type="PROSITE" id="PS50015"/>
    </source>
</evidence>
<evidence type="ECO:0000256" key="9">
    <source>
        <dbReference type="ARBA" id="ARBA00023157"/>
    </source>
</evidence>
<dbReference type="Gramene" id="Solyc10g085430.2.1">
    <property type="protein sequence ID" value="Solyc10g085430.2.1"/>
    <property type="gene ID" value="Solyc10g085430.2"/>
</dbReference>
<dbReference type="AlphaFoldDB" id="A0A3Q7JGS9"/>
<dbReference type="SUPFAM" id="SSF54518">
    <property type="entry name" value="Tubby C-terminal domain-like"/>
    <property type="match status" value="1"/>
</dbReference>
<organism evidence="15">
    <name type="scientific">Solanum lycopersicum</name>
    <name type="common">Tomato</name>
    <name type="synonym">Lycopersicon esculentum</name>
    <dbReference type="NCBI Taxonomy" id="4081"/>
    <lineage>
        <taxon>Eukaryota</taxon>
        <taxon>Viridiplantae</taxon>
        <taxon>Streptophyta</taxon>
        <taxon>Embryophyta</taxon>
        <taxon>Tracheophyta</taxon>
        <taxon>Spermatophyta</taxon>
        <taxon>Magnoliopsida</taxon>
        <taxon>eudicotyledons</taxon>
        <taxon>Gunneridae</taxon>
        <taxon>Pentapetalae</taxon>
        <taxon>asterids</taxon>
        <taxon>lamiids</taxon>
        <taxon>Solanales</taxon>
        <taxon>Solanaceae</taxon>
        <taxon>Solanoideae</taxon>
        <taxon>Solaneae</taxon>
        <taxon>Solanum</taxon>
        <taxon>Solanum subgen. Lycopersicon</taxon>
    </lineage>
</organism>
<dbReference type="Gene3D" id="2.40.160.200">
    <property type="entry name" value="LURP1-related"/>
    <property type="match status" value="1"/>
</dbReference>
<evidence type="ECO:0000256" key="5">
    <source>
        <dbReference type="ARBA" id="ARBA00022729"/>
    </source>
</evidence>
<dbReference type="InterPro" id="IPR008138">
    <property type="entry name" value="SapB_2"/>
</dbReference>
<proteinExistence type="inferred from homology"/>
<keyword evidence="5" id="KW-0732">Signal</keyword>
<evidence type="ECO:0000313" key="16">
    <source>
        <dbReference type="Proteomes" id="UP000004994"/>
    </source>
</evidence>
<evidence type="ECO:0000256" key="2">
    <source>
        <dbReference type="ARBA" id="ARBA00005437"/>
    </source>
</evidence>
<dbReference type="Pfam" id="PF03489">
    <property type="entry name" value="SapB_2"/>
    <property type="match status" value="2"/>
</dbReference>
<dbReference type="Proteomes" id="UP000004994">
    <property type="component" value="Chromosome 10"/>
</dbReference>
<comment type="subcellular location">
    <subcellularLocation>
        <location evidence="1">Secreted</location>
        <location evidence="1">Extracellular space</location>
    </subcellularLocation>
</comment>
<evidence type="ECO:0000256" key="10">
    <source>
        <dbReference type="ARBA" id="ARBA00023180"/>
    </source>
</evidence>
<evidence type="ECO:0000256" key="1">
    <source>
        <dbReference type="ARBA" id="ARBA00004239"/>
    </source>
</evidence>
<evidence type="ECO:0000256" key="7">
    <source>
        <dbReference type="ARBA" id="ARBA00022750"/>
    </source>
</evidence>
<dbReference type="Gene3D" id="1.10.225.10">
    <property type="entry name" value="Saposin-like"/>
    <property type="match status" value="2"/>
</dbReference>
<protein>
    <recommendedName>
        <fullName evidence="12">Pulmonary surfactant-associated protein B</fullName>
    </recommendedName>
    <alternativeName>
        <fullName evidence="13">Pulmonary surfactant-associated proteolipid SPL(Phe)</fullName>
    </alternativeName>
</protein>
<name>A0A3Q7JGS9_SOLLC</name>
<comment type="function">
    <text evidence="11">Pulmonary surfactant-associated proteins promote alveolar stability by lowering the surface tension at the air-liquid interface in the peripheral air spaces. SP-B increases the collapse pressure of palmitic acid to nearly 70 millinewtons per meter.</text>
</comment>
<keyword evidence="6" id="KW-0677">Repeat</keyword>
<feature type="domain" description="Saposin B-type" evidence="14">
    <location>
        <begin position="304"/>
        <end position="383"/>
    </location>
</feature>
<keyword evidence="3" id="KW-0964">Secreted</keyword>
<dbReference type="Pfam" id="PF05184">
    <property type="entry name" value="SapB_1"/>
    <property type="match status" value="2"/>
</dbReference>
<reference evidence="15" key="1">
    <citation type="journal article" date="2012" name="Nature">
        <title>The tomato genome sequence provides insights into fleshy fruit evolution.</title>
        <authorList>
            <consortium name="Tomato Genome Consortium"/>
        </authorList>
    </citation>
    <scope>NUCLEOTIDE SEQUENCE [LARGE SCALE GENOMIC DNA]</scope>
    <source>
        <strain evidence="15">cv. Heinz 1706</strain>
    </source>
</reference>
<keyword evidence="10" id="KW-0325">Glycoprotein</keyword>
<keyword evidence="9" id="KW-1015">Disulfide bond</keyword>
<dbReference type="PROSITE" id="PS50015">
    <property type="entry name" value="SAP_B"/>
    <property type="match status" value="2"/>
</dbReference>
<dbReference type="InterPro" id="IPR011001">
    <property type="entry name" value="Saposin-like"/>
</dbReference>
<evidence type="ECO:0000256" key="4">
    <source>
        <dbReference type="ARBA" id="ARBA00022670"/>
    </source>
</evidence>
<dbReference type="InterPro" id="IPR008139">
    <property type="entry name" value="SaposinB_dom"/>
</dbReference>
<keyword evidence="8" id="KW-0865">Zymogen</keyword>
<dbReference type="InterPro" id="IPR007856">
    <property type="entry name" value="SapB_1"/>
</dbReference>
<keyword evidence="16" id="KW-1185">Reference proteome</keyword>
<dbReference type="EnsemblPlants" id="Solyc10g085430.2.1">
    <property type="protein sequence ID" value="Solyc10g085430.2.1"/>
    <property type="gene ID" value="Solyc10g085430.2"/>
</dbReference>
<reference evidence="15" key="2">
    <citation type="submission" date="2019-01" db="UniProtKB">
        <authorList>
            <consortium name="EnsemblPlants"/>
        </authorList>
    </citation>
    <scope>IDENTIFICATION</scope>
    <source>
        <strain evidence="15">cv. Heinz 1706</strain>
    </source>
</reference>
<evidence type="ECO:0000256" key="12">
    <source>
        <dbReference type="ARBA" id="ARBA00041094"/>
    </source>
</evidence>
<dbReference type="GO" id="GO:0005615">
    <property type="term" value="C:extracellular space"/>
    <property type="evidence" value="ECO:0000318"/>
    <property type="project" value="GO_Central"/>
</dbReference>
<dbReference type="FunFam" id="1.10.225.10:FF:000008">
    <property type="entry name" value="Pulmonary surfactant-associated protein B"/>
    <property type="match status" value="1"/>
</dbReference>
<evidence type="ECO:0000313" key="15">
    <source>
        <dbReference type="EnsemblPlants" id="Solyc10g085430.2.1"/>
    </source>
</evidence>
<dbReference type="STRING" id="4081.A0A3Q7JGS9"/>
<dbReference type="PaxDb" id="4081-Solyc10g085430.1.1"/>
<evidence type="ECO:0000256" key="3">
    <source>
        <dbReference type="ARBA" id="ARBA00022525"/>
    </source>
</evidence>
<evidence type="ECO:0000256" key="11">
    <source>
        <dbReference type="ARBA" id="ARBA00037221"/>
    </source>
</evidence>
<dbReference type="GO" id="GO:0004190">
    <property type="term" value="F:aspartic-type endopeptidase activity"/>
    <property type="evidence" value="ECO:0007669"/>
    <property type="project" value="UniProtKB-KW"/>
</dbReference>
<dbReference type="PANTHER" id="PTHR31087:SF58">
    <property type="entry name" value="OS07G0230700 PROTEIN"/>
    <property type="match status" value="1"/>
</dbReference>
<dbReference type="InParanoid" id="A0A3Q7JGS9"/>